<sequence>MSSLPPPSVTVPSAHVAPTDLTTDGVLDYLGFTPQLRPHEAGSTASDPPHVDVSATHSTLIAVVSTGCSIVAIAQMRERAVAIAWE</sequence>
<evidence type="ECO:0000313" key="1">
    <source>
        <dbReference type="EMBL" id="PWZ31856.1"/>
    </source>
</evidence>
<accession>A0A3L6FF48</accession>
<proteinExistence type="predicted"/>
<dbReference type="Proteomes" id="UP000251960">
    <property type="component" value="Chromosome 3"/>
</dbReference>
<protein>
    <submittedName>
        <fullName evidence="1">Uncharacterized protein</fullName>
    </submittedName>
</protein>
<gene>
    <name evidence="1" type="ORF">Zm00014a_001721</name>
</gene>
<dbReference type="EMBL" id="NCVQ01000004">
    <property type="protein sequence ID" value="PWZ31856.1"/>
    <property type="molecule type" value="Genomic_DNA"/>
</dbReference>
<name>A0A3L6FF48_MAIZE</name>
<reference evidence="1" key="1">
    <citation type="journal article" date="2018" name="Nat. Genet.">
        <title>Extensive intraspecific gene order and gene structural variations between Mo17 and other maize genomes.</title>
        <authorList>
            <person name="Sun S."/>
            <person name="Zhou Y."/>
            <person name="Chen J."/>
            <person name="Shi J."/>
            <person name="Zhao H."/>
            <person name="Zhao H."/>
            <person name="Song W."/>
            <person name="Zhang M."/>
            <person name="Cui Y."/>
            <person name="Dong X."/>
            <person name="Liu H."/>
            <person name="Ma X."/>
            <person name="Jiao Y."/>
            <person name="Wang B."/>
            <person name="Wei X."/>
            <person name="Stein J.C."/>
            <person name="Glaubitz J.C."/>
            <person name="Lu F."/>
            <person name="Yu G."/>
            <person name="Liang C."/>
            <person name="Fengler K."/>
            <person name="Li B."/>
            <person name="Rafalski A."/>
            <person name="Schnable P.S."/>
            <person name="Ware D.H."/>
            <person name="Buckler E.S."/>
            <person name="Lai J."/>
        </authorList>
    </citation>
    <scope>NUCLEOTIDE SEQUENCE [LARGE SCALE GENOMIC DNA]</scope>
    <source>
        <tissue evidence="1">Seedling</tissue>
    </source>
</reference>
<dbReference type="AlphaFoldDB" id="A0A3L6FF48"/>
<organism evidence="1">
    <name type="scientific">Zea mays</name>
    <name type="common">Maize</name>
    <dbReference type="NCBI Taxonomy" id="4577"/>
    <lineage>
        <taxon>Eukaryota</taxon>
        <taxon>Viridiplantae</taxon>
        <taxon>Streptophyta</taxon>
        <taxon>Embryophyta</taxon>
        <taxon>Tracheophyta</taxon>
        <taxon>Spermatophyta</taxon>
        <taxon>Magnoliopsida</taxon>
        <taxon>Liliopsida</taxon>
        <taxon>Poales</taxon>
        <taxon>Poaceae</taxon>
        <taxon>PACMAD clade</taxon>
        <taxon>Panicoideae</taxon>
        <taxon>Andropogonodae</taxon>
        <taxon>Andropogoneae</taxon>
        <taxon>Tripsacinae</taxon>
        <taxon>Zea</taxon>
    </lineage>
</organism>
<comment type="caution">
    <text evidence="1">The sequence shown here is derived from an EMBL/GenBank/DDBJ whole genome shotgun (WGS) entry which is preliminary data.</text>
</comment>